<dbReference type="InterPro" id="IPR007832">
    <property type="entry name" value="RNA_pol_Rpc34"/>
</dbReference>
<evidence type="ECO:0000256" key="4">
    <source>
        <dbReference type="ARBA" id="ARBA00023163"/>
    </source>
</evidence>
<dbReference type="InterPro" id="IPR036388">
    <property type="entry name" value="WH-like_DNA-bd_sf"/>
</dbReference>
<organism evidence="7 8">
    <name type="scientific">Mortierella alpina</name>
    <name type="common">Oleaginous fungus</name>
    <name type="synonym">Mortierella renispora</name>
    <dbReference type="NCBI Taxonomy" id="64518"/>
    <lineage>
        <taxon>Eukaryota</taxon>
        <taxon>Fungi</taxon>
        <taxon>Fungi incertae sedis</taxon>
        <taxon>Mucoromycota</taxon>
        <taxon>Mortierellomycotina</taxon>
        <taxon>Mortierellomycetes</taxon>
        <taxon>Mortierellales</taxon>
        <taxon>Mortierellaceae</taxon>
        <taxon>Mortierella</taxon>
    </lineage>
</organism>
<dbReference type="Pfam" id="PF01803">
    <property type="entry name" value="LIM_bind"/>
    <property type="match status" value="1"/>
</dbReference>
<name>A0A9P8D1M1_MORAP</name>
<dbReference type="EMBL" id="JAIFTL010000068">
    <property type="protein sequence ID" value="KAG9324385.1"/>
    <property type="molecule type" value="Genomic_DNA"/>
</dbReference>
<dbReference type="GO" id="GO:0006383">
    <property type="term" value="P:transcription by RNA polymerase III"/>
    <property type="evidence" value="ECO:0007669"/>
    <property type="project" value="InterPro"/>
</dbReference>
<evidence type="ECO:0000313" key="8">
    <source>
        <dbReference type="Proteomes" id="UP000717515"/>
    </source>
</evidence>
<feature type="compositionally biased region" description="Low complexity" evidence="6">
    <location>
        <begin position="391"/>
        <end position="406"/>
    </location>
</feature>
<dbReference type="InterPro" id="IPR036390">
    <property type="entry name" value="WH_DNA-bd_sf"/>
</dbReference>
<feature type="region of interest" description="Disordered" evidence="6">
    <location>
        <begin position="375"/>
        <end position="471"/>
    </location>
</feature>
<keyword evidence="3" id="KW-0240">DNA-directed RNA polymerase</keyword>
<evidence type="ECO:0000256" key="5">
    <source>
        <dbReference type="ARBA" id="ARBA00023242"/>
    </source>
</evidence>
<sequence>MKMYASKNQTIQHWKNFVNKFYASEGRQKYTLMNPINKDCKVFELAASSLADYFYANCQSGVREMKLTLDGALELTAKNPLTLECSKVSMLSDYSSGSKVIMNGALQVTFTGDFRIDRLDIATSDFVELIPRPKEDLPTSPTLDGKTDSKKKSNSKRANLGSKTVCHTFPDSAVNEYGVSTKVMKVLEISDMRSKMPELIHSTAATKRGGSESTQQDVNVTVKTEASGMATLSSNVTMAASGQHHGPGYDFTAPGDGLHLHAGIMTSPGGVKRRFSSGLAAGVSGMMGPASVKSPSVERSLANMNSEAESVGYSGIGGMVTHISQAQPPGMHQGNSFVGSPALLPSTPIISSATIPAAMGATSAALVNNGSKIGKRARNSSVTVTSAPNQAGKGATAGGAASNGAGRSRKSTTKKDSASKRKGSIVEDATSTTVTTGAPTAAGLGEAAGAGSAPTKNRPSKVIGSPVSIPSPTVVPMMPTISQSGTLGGSNGSSSLEVTPSTAADTQGFAGIPSDFYSSLMPAHTTLTPDSNGMSMDSMFHMPPPTFGQGTDVGTGNSMDENDAWSSSLDFMNDSKGLDIGEFIFDGGFDGQDNDGLSGGGSMAPLDSMTIPPSATILTSMGMNSAVVPKHTQHTRAMAASKVVEDLFYKECLHAKANGLTTSDFTILHPECDATELAMSLNVLLVKGLIEVFQVRGELIYKAVSMEEAGKAGSLQGEEQVVYSTIRASGNEGIWTKHLKSKTNLHEAVIKRCLRALEQKALVKAIKSVKHPTRKLYMLMELTPSVEVTGGPWFTDQELDVEFVEHLTNTCYKYITLKSFPRDASSVFTVAHKAYPSASSVHKYIMEKRISQVDLTVDDITMLLDVLVYDGKVERFVAQVDEDWGDEGDLDNDSDWVYKAVTRDKKAESAWQDCPCGYCPVADFCTESGPVNPSGCTYYAKWLEF</sequence>
<evidence type="ECO:0000313" key="7">
    <source>
        <dbReference type="EMBL" id="KAG9324385.1"/>
    </source>
</evidence>
<dbReference type="GO" id="GO:0005654">
    <property type="term" value="C:nucleoplasm"/>
    <property type="evidence" value="ECO:0007669"/>
    <property type="project" value="UniProtKB-ARBA"/>
</dbReference>
<dbReference type="InterPro" id="IPR016049">
    <property type="entry name" value="RNA_pol_Rpc34-like"/>
</dbReference>
<gene>
    <name evidence="7" type="ORF">KVV02_008589</name>
</gene>
<feature type="region of interest" description="Disordered" evidence="6">
    <location>
        <begin position="132"/>
        <end position="159"/>
    </location>
</feature>
<comment type="similarity">
    <text evidence="2">Belongs to the eukaryotic RPC34/RPC39 RNA polymerase subunit family.</text>
</comment>
<feature type="compositionally biased region" description="Low complexity" evidence="6">
    <location>
        <begin position="429"/>
        <end position="453"/>
    </location>
</feature>
<keyword evidence="5" id="KW-0539">Nucleus</keyword>
<dbReference type="GO" id="GO:0005666">
    <property type="term" value="C:RNA polymerase III complex"/>
    <property type="evidence" value="ECO:0007669"/>
    <property type="project" value="InterPro"/>
</dbReference>
<dbReference type="SUPFAM" id="SSF46785">
    <property type="entry name" value="Winged helix' DNA-binding domain"/>
    <property type="match status" value="1"/>
</dbReference>
<dbReference type="GO" id="GO:0005737">
    <property type="term" value="C:cytoplasm"/>
    <property type="evidence" value="ECO:0007669"/>
    <property type="project" value="UniProtKB-ARBA"/>
</dbReference>
<comment type="subcellular location">
    <subcellularLocation>
        <location evidence="1">Nucleus</location>
    </subcellularLocation>
</comment>
<dbReference type="AlphaFoldDB" id="A0A9P8D1M1"/>
<comment type="caution">
    <text evidence="7">The sequence shown here is derived from an EMBL/GenBank/DDBJ whole genome shotgun (WGS) entry which is preliminary data.</text>
</comment>
<dbReference type="FunFam" id="1.10.10.10:FF:000116">
    <property type="entry name" value="DNA-directed RNA polymerase III subunit RPC6"/>
    <property type="match status" value="1"/>
</dbReference>
<accession>A0A9P8D1M1</accession>
<dbReference type="PANTHER" id="PTHR12780">
    <property type="entry name" value="RNA POLYMERASE III DNA DIRECTED , 39KD SUBUNIT-RELATED"/>
    <property type="match status" value="1"/>
</dbReference>
<reference evidence="7" key="1">
    <citation type="submission" date="2021-07" db="EMBL/GenBank/DDBJ databases">
        <title>Draft genome of Mortierella alpina, strain LL118, isolated from an aspen leaf litter sample.</title>
        <authorList>
            <person name="Yang S."/>
            <person name="Vinatzer B.A."/>
        </authorList>
    </citation>
    <scope>NUCLEOTIDE SEQUENCE</scope>
    <source>
        <strain evidence="7">LL118</strain>
    </source>
</reference>
<proteinExistence type="inferred from homology"/>
<dbReference type="Gene3D" id="1.10.10.10">
    <property type="entry name" value="Winged helix-like DNA-binding domain superfamily/Winged helix DNA-binding domain"/>
    <property type="match status" value="2"/>
</dbReference>
<evidence type="ECO:0000256" key="1">
    <source>
        <dbReference type="ARBA" id="ARBA00004123"/>
    </source>
</evidence>
<evidence type="ECO:0000256" key="6">
    <source>
        <dbReference type="SAM" id="MobiDB-lite"/>
    </source>
</evidence>
<protein>
    <recommendedName>
        <fullName evidence="9">DNA-directed RNA polymerase III subunit RPC6</fullName>
    </recommendedName>
</protein>
<evidence type="ECO:0008006" key="9">
    <source>
        <dbReference type="Google" id="ProtNLM"/>
    </source>
</evidence>
<evidence type="ECO:0000256" key="2">
    <source>
        <dbReference type="ARBA" id="ARBA00011038"/>
    </source>
</evidence>
<dbReference type="Proteomes" id="UP000717515">
    <property type="component" value="Unassembled WGS sequence"/>
</dbReference>
<dbReference type="InterPro" id="IPR029005">
    <property type="entry name" value="LIM-bd/SEUSS"/>
</dbReference>
<keyword evidence="4" id="KW-0804">Transcription</keyword>
<feature type="compositionally biased region" description="Polar residues" evidence="6">
    <location>
        <begin position="379"/>
        <end position="389"/>
    </location>
</feature>
<feature type="compositionally biased region" description="Low complexity" evidence="6">
    <location>
        <begin position="460"/>
        <end position="471"/>
    </location>
</feature>
<dbReference type="Pfam" id="PF05158">
    <property type="entry name" value="RNA_pol_Rpc34"/>
    <property type="match status" value="1"/>
</dbReference>
<evidence type="ECO:0000256" key="3">
    <source>
        <dbReference type="ARBA" id="ARBA00022478"/>
    </source>
</evidence>